<dbReference type="CDD" id="cd02005">
    <property type="entry name" value="TPP_PDC_IPDC"/>
    <property type="match status" value="1"/>
</dbReference>
<evidence type="ECO:0000256" key="7">
    <source>
        <dbReference type="ARBA" id="ARBA00023052"/>
    </source>
</evidence>
<accession>A0A506ULK6</accession>
<comment type="cofactor">
    <cofactor evidence="9">
        <name>Mg(2+)</name>
        <dbReference type="ChEBI" id="CHEBI:18420"/>
    </cofactor>
    <text evidence="9">Binds 1 Mg(2+) per subunit.</text>
</comment>
<evidence type="ECO:0000259" key="14">
    <source>
        <dbReference type="Pfam" id="PF02776"/>
    </source>
</evidence>
<feature type="binding site" evidence="9">
    <location>
        <position position="487"/>
    </location>
    <ligand>
        <name>Mg(2+)</name>
        <dbReference type="ChEBI" id="CHEBI:18420"/>
    </ligand>
</feature>
<dbReference type="Proteomes" id="UP000315037">
    <property type="component" value="Unassembled WGS sequence"/>
</dbReference>
<keyword evidence="4 9" id="KW-0479">Metal-binding</keyword>
<dbReference type="RefSeq" id="WP_165600852.1">
    <property type="nucleotide sequence ID" value="NZ_SORZ01000002.1"/>
</dbReference>
<organism evidence="15 16">
    <name type="scientific">Oecophyllibacter saccharovorans</name>
    <dbReference type="NCBI Taxonomy" id="2558360"/>
    <lineage>
        <taxon>Bacteria</taxon>
        <taxon>Pseudomonadati</taxon>
        <taxon>Pseudomonadota</taxon>
        <taxon>Alphaproteobacteria</taxon>
        <taxon>Acetobacterales</taxon>
        <taxon>Acetobacteraceae</taxon>
        <taxon>Oecophyllibacter</taxon>
    </lineage>
</organism>
<dbReference type="InterPro" id="IPR011766">
    <property type="entry name" value="TPP_enzyme_TPP-bd"/>
</dbReference>
<proteinExistence type="inferred from homology"/>
<dbReference type="SUPFAM" id="SSF52467">
    <property type="entry name" value="DHS-like NAD/FAD-binding domain"/>
    <property type="match status" value="1"/>
</dbReference>
<comment type="cofactor">
    <cofactor evidence="1">
        <name>a metal cation</name>
        <dbReference type="ChEBI" id="CHEBI:25213"/>
    </cofactor>
</comment>
<keyword evidence="5" id="KW-0210">Decarboxylase</keyword>
<feature type="domain" description="Thiamine pyrophosphate enzyme TPP-binding" evidence="13">
    <location>
        <begin position="399"/>
        <end position="553"/>
    </location>
</feature>
<protein>
    <submittedName>
        <fullName evidence="15">Alpha-keto acid decarboxylase family protein</fullName>
    </submittedName>
</protein>
<dbReference type="Pfam" id="PF02775">
    <property type="entry name" value="TPP_enzyme_C"/>
    <property type="match status" value="1"/>
</dbReference>
<evidence type="ECO:0000256" key="6">
    <source>
        <dbReference type="ARBA" id="ARBA00022842"/>
    </source>
</evidence>
<keyword evidence="8" id="KW-0456">Lyase</keyword>
<dbReference type="Gene3D" id="3.40.50.970">
    <property type="match status" value="2"/>
</dbReference>
<evidence type="ECO:0000256" key="9">
    <source>
        <dbReference type="PIRSR" id="PIRSR036565-2"/>
    </source>
</evidence>
<evidence type="ECO:0000259" key="12">
    <source>
        <dbReference type="Pfam" id="PF00205"/>
    </source>
</evidence>
<dbReference type="AlphaFoldDB" id="A0A506ULK6"/>
<gene>
    <name evidence="15" type="ORF">E3202_06830</name>
</gene>
<dbReference type="GO" id="GO:0005829">
    <property type="term" value="C:cytosol"/>
    <property type="evidence" value="ECO:0007669"/>
    <property type="project" value="TreeGrafter"/>
</dbReference>
<feature type="binding site" evidence="9">
    <location>
        <position position="460"/>
    </location>
    <ligand>
        <name>Mg(2+)</name>
        <dbReference type="ChEBI" id="CHEBI:18420"/>
    </ligand>
</feature>
<dbReference type="InterPro" id="IPR047214">
    <property type="entry name" value="TPP_PDC_IPDC"/>
</dbReference>
<dbReference type="GO" id="GO:0004737">
    <property type="term" value="F:pyruvate decarboxylase activity"/>
    <property type="evidence" value="ECO:0007669"/>
    <property type="project" value="TreeGrafter"/>
</dbReference>
<dbReference type="FunFam" id="3.40.50.970:FF:000024">
    <property type="entry name" value="Pyruvate decarboxylase isozyme"/>
    <property type="match status" value="1"/>
</dbReference>
<dbReference type="Gene3D" id="3.40.50.1220">
    <property type="entry name" value="TPP-binding domain"/>
    <property type="match status" value="1"/>
</dbReference>
<feature type="domain" description="Thiamine pyrophosphate enzyme central" evidence="12">
    <location>
        <begin position="201"/>
        <end position="314"/>
    </location>
</feature>
<dbReference type="InterPro" id="IPR029061">
    <property type="entry name" value="THDP-binding"/>
</dbReference>
<dbReference type="PANTHER" id="PTHR43452:SF30">
    <property type="entry name" value="PYRUVATE DECARBOXYLASE ISOZYME 1-RELATED"/>
    <property type="match status" value="1"/>
</dbReference>
<dbReference type="Pfam" id="PF02776">
    <property type="entry name" value="TPP_enzyme_N"/>
    <property type="match status" value="1"/>
</dbReference>
<dbReference type="Pfam" id="PF00205">
    <property type="entry name" value="TPP_enzyme_M"/>
    <property type="match status" value="1"/>
</dbReference>
<feature type="binding site" evidence="9">
    <location>
        <position position="489"/>
    </location>
    <ligand>
        <name>Mg(2+)</name>
        <dbReference type="ChEBI" id="CHEBI:18420"/>
    </ligand>
</feature>
<dbReference type="GO" id="GO:0030976">
    <property type="term" value="F:thiamine pyrophosphate binding"/>
    <property type="evidence" value="ECO:0007669"/>
    <property type="project" value="InterPro"/>
</dbReference>
<comment type="similarity">
    <text evidence="3 10">Belongs to the TPP enzyme family.</text>
</comment>
<evidence type="ECO:0000256" key="10">
    <source>
        <dbReference type="RuleBase" id="RU362132"/>
    </source>
</evidence>
<feature type="region of interest" description="Disordered" evidence="11">
    <location>
        <begin position="343"/>
        <end position="364"/>
    </location>
</feature>
<comment type="caution">
    <text evidence="15">The sequence shown here is derived from an EMBL/GenBank/DDBJ whole genome shotgun (WGS) entry which is preliminary data.</text>
</comment>
<keyword evidence="16" id="KW-1185">Reference proteome</keyword>
<evidence type="ECO:0000256" key="2">
    <source>
        <dbReference type="ARBA" id="ARBA00001964"/>
    </source>
</evidence>
<dbReference type="InterPro" id="IPR012000">
    <property type="entry name" value="Thiamin_PyroP_enz_cen_dom"/>
</dbReference>
<evidence type="ECO:0000256" key="8">
    <source>
        <dbReference type="ARBA" id="ARBA00023239"/>
    </source>
</evidence>
<dbReference type="GO" id="GO:0000949">
    <property type="term" value="P:aromatic amino acid family catabolic process to alcohol via Ehrlich pathway"/>
    <property type="evidence" value="ECO:0007669"/>
    <property type="project" value="TreeGrafter"/>
</dbReference>
<reference evidence="15 16" key="1">
    <citation type="submission" date="2019-03" db="EMBL/GenBank/DDBJ databases">
        <title>The complete genome sequence of Neokomagataea sp. Jb2 NBRC113641.</title>
        <authorList>
            <person name="Chua K.-O."/>
            <person name="Chan K.-G."/>
            <person name="See-Too W.-S."/>
        </authorList>
    </citation>
    <scope>NUCLEOTIDE SEQUENCE [LARGE SCALE GENOMIC DNA]</scope>
    <source>
        <strain evidence="15 16">Jb2</strain>
    </source>
</reference>
<feature type="domain" description="Thiamine pyrophosphate enzyme N-terminal TPP-binding" evidence="14">
    <location>
        <begin position="7"/>
        <end position="109"/>
    </location>
</feature>
<dbReference type="CDD" id="cd07038">
    <property type="entry name" value="TPP_PYR_PDC_IPDC_like"/>
    <property type="match status" value="1"/>
</dbReference>
<evidence type="ECO:0000259" key="13">
    <source>
        <dbReference type="Pfam" id="PF02775"/>
    </source>
</evidence>
<evidence type="ECO:0000256" key="1">
    <source>
        <dbReference type="ARBA" id="ARBA00001920"/>
    </source>
</evidence>
<evidence type="ECO:0000256" key="4">
    <source>
        <dbReference type="ARBA" id="ARBA00022723"/>
    </source>
</evidence>
<dbReference type="GO" id="GO:0000287">
    <property type="term" value="F:magnesium ion binding"/>
    <property type="evidence" value="ECO:0007669"/>
    <property type="project" value="InterPro"/>
</dbReference>
<dbReference type="EMBL" id="SORZ01000002">
    <property type="protein sequence ID" value="TPW34219.1"/>
    <property type="molecule type" value="Genomic_DNA"/>
</dbReference>
<dbReference type="PANTHER" id="PTHR43452">
    <property type="entry name" value="PYRUVATE DECARBOXYLASE"/>
    <property type="match status" value="1"/>
</dbReference>
<evidence type="ECO:0000313" key="15">
    <source>
        <dbReference type="EMBL" id="TPW34219.1"/>
    </source>
</evidence>
<dbReference type="InterPro" id="IPR047213">
    <property type="entry name" value="TPP_PYR_PDC_IPDC-like"/>
</dbReference>
<evidence type="ECO:0000256" key="5">
    <source>
        <dbReference type="ARBA" id="ARBA00022793"/>
    </source>
</evidence>
<name>A0A506ULK6_9PROT</name>
<dbReference type="InterPro" id="IPR012110">
    <property type="entry name" value="PDC/IPDC-like"/>
</dbReference>
<evidence type="ECO:0000313" key="16">
    <source>
        <dbReference type="Proteomes" id="UP000315037"/>
    </source>
</evidence>
<dbReference type="InterPro" id="IPR012001">
    <property type="entry name" value="Thiamin_PyroP_enz_TPP-bd_dom"/>
</dbReference>
<dbReference type="SUPFAM" id="SSF52518">
    <property type="entry name" value="Thiamin diphosphate-binding fold (THDP-binding)"/>
    <property type="match status" value="2"/>
</dbReference>
<dbReference type="InterPro" id="IPR029035">
    <property type="entry name" value="DHS-like_NAD/FAD-binding_dom"/>
</dbReference>
<evidence type="ECO:0000256" key="3">
    <source>
        <dbReference type="ARBA" id="ARBA00007812"/>
    </source>
</evidence>
<keyword evidence="6 9" id="KW-0460">Magnesium</keyword>
<evidence type="ECO:0000256" key="11">
    <source>
        <dbReference type="SAM" id="MobiDB-lite"/>
    </source>
</evidence>
<sequence length="580" mass="61945">MSLIPIGQYLINRLYEAGLRRLYGVPGDFNLEFLEMLAADGRIAFIGTCNELNGGYAADGDGRLSGFSALLTTYGVGDLSALQAIAGAYAERVPVLSLAGAPPLHAIETRALVHHTLLNGDYDNMMQAHVPFTTAQARLLPDTAGAEIDRVLTAVCQRRLPGYLQLPSDVASVMIPAPTAPLNLAPPPSDPGTLAMTADLLADKISEARAPILLVDCVVSRFQLEQEVAHFIEKTGIPFAVMLAGKGTLPESSPAYRGVYVGAGSAPALYDYVAQADCVIGLGVRFSDLATAYFTQKIQSDAWINLDADCVQTGFGQQARVLNGAGLKAVLAATLERLEGHKPFALPETGPSRPADVPAASEPSGEVGKWNGSVFWNRIQAFLRSGDVIAAEAGLSSTALNAMTFPDRTRYVIQPAWSAIGYTCPAIMGMTFARTKAVAAEGGRTAPTEDEGRSLLFIGDGALQMTAQEISTMLRHDQSLVMFVINNRGYTVERCILGVHAAYNDIANWDYTGLPGVFGPKARHRSFSVSNQGELEEALKAAENPEGLVLIEVHLGPMDVPAKMLKFGQTCNHYDYARAL</sequence>
<keyword evidence="7 10" id="KW-0786">Thiamine pyrophosphate</keyword>
<comment type="cofactor">
    <cofactor evidence="2">
        <name>thiamine diphosphate</name>
        <dbReference type="ChEBI" id="CHEBI:58937"/>
    </cofactor>
</comment>
<dbReference type="PIRSF" id="PIRSF036565">
    <property type="entry name" value="Pyruvt_ip_decrb"/>
    <property type="match status" value="1"/>
</dbReference>